<keyword evidence="5" id="KW-0560">Oxidoreductase</keyword>
<dbReference type="SUPFAM" id="SSF52833">
    <property type="entry name" value="Thioredoxin-like"/>
    <property type="match status" value="1"/>
</dbReference>
<dbReference type="EMBL" id="CP002831">
    <property type="protein sequence ID" value="AFC26207.1"/>
    <property type="molecule type" value="Genomic_DNA"/>
</dbReference>
<dbReference type="PROSITE" id="PS51352">
    <property type="entry name" value="THIOREDOXIN_2"/>
    <property type="match status" value="1"/>
</dbReference>
<dbReference type="Proteomes" id="UP000007519">
    <property type="component" value="Chromosome"/>
</dbReference>
<keyword evidence="3" id="KW-0575">Peroxidase</keyword>
<comment type="catalytic activity">
    <reaction evidence="11">
        <text>a hydroperoxide + [thioredoxin]-dithiol = an alcohol + [thioredoxin]-disulfide + H2O</text>
        <dbReference type="Rhea" id="RHEA:62620"/>
        <dbReference type="Rhea" id="RHEA-COMP:10698"/>
        <dbReference type="Rhea" id="RHEA-COMP:10700"/>
        <dbReference type="ChEBI" id="CHEBI:15377"/>
        <dbReference type="ChEBI" id="CHEBI:29950"/>
        <dbReference type="ChEBI" id="CHEBI:30879"/>
        <dbReference type="ChEBI" id="CHEBI:35924"/>
        <dbReference type="ChEBI" id="CHEBI:50058"/>
        <dbReference type="EC" id="1.11.1.24"/>
    </reaction>
</comment>
<dbReference type="CDD" id="cd02970">
    <property type="entry name" value="PRX_like2"/>
    <property type="match status" value="1"/>
</dbReference>
<dbReference type="Pfam" id="PF00578">
    <property type="entry name" value="AhpC-TSA"/>
    <property type="match status" value="1"/>
</dbReference>
<dbReference type="Gene3D" id="3.40.30.10">
    <property type="entry name" value="Glutaredoxin"/>
    <property type="match status" value="1"/>
</dbReference>
<organism evidence="13 14">
    <name type="scientific">Saprospira grandis (strain Lewin)</name>
    <dbReference type="NCBI Taxonomy" id="984262"/>
    <lineage>
        <taxon>Bacteria</taxon>
        <taxon>Pseudomonadati</taxon>
        <taxon>Bacteroidota</taxon>
        <taxon>Saprospiria</taxon>
        <taxon>Saprospirales</taxon>
        <taxon>Saprospiraceae</taxon>
        <taxon>Saprospira</taxon>
    </lineage>
</organism>
<dbReference type="RefSeq" id="WP_015693799.1">
    <property type="nucleotide sequence ID" value="NC_016940.1"/>
</dbReference>
<evidence type="ECO:0000256" key="2">
    <source>
        <dbReference type="ARBA" id="ARBA00013017"/>
    </source>
</evidence>
<dbReference type="InterPro" id="IPR013766">
    <property type="entry name" value="Thioredoxin_domain"/>
</dbReference>
<dbReference type="GO" id="GO:0005737">
    <property type="term" value="C:cytoplasm"/>
    <property type="evidence" value="ECO:0007669"/>
    <property type="project" value="TreeGrafter"/>
</dbReference>
<sequence length="208" mass="24256">MNNLILILTSLFLFANPATPLSERLHNGDEAPLFNTRDVRGEKLKLRKLLKEQERVLLVFMRHAWCPVCNLRSHELMERYEELKAANYEVVVVYESPQEQLIRYVEDHELPFKVVADPSGELYRSYKIERNPEKLKAAMQDEKTLAHIEKGKKSYKKDFRSYMAKGEKPDALIPADFVLDHKGNILEAYYGKTLDDHLPLENLLEAKK</sequence>
<dbReference type="STRING" id="984262.SGRA_3483"/>
<evidence type="ECO:0000256" key="11">
    <source>
        <dbReference type="ARBA" id="ARBA00049091"/>
    </source>
</evidence>
<proteinExistence type="inferred from homology"/>
<feature type="domain" description="Thioredoxin" evidence="12">
    <location>
        <begin position="25"/>
        <end position="144"/>
    </location>
</feature>
<evidence type="ECO:0000256" key="6">
    <source>
        <dbReference type="ARBA" id="ARBA00023157"/>
    </source>
</evidence>
<keyword evidence="14" id="KW-1185">Reference proteome</keyword>
<comment type="function">
    <text evidence="1">Thiol-specific peroxidase that catalyzes the reduction of hydrogen peroxide and organic hydroperoxides to water and alcohols, respectively. Plays a role in cell protection against oxidative stress by detoxifying peroxides and as sensor of hydrogen peroxide-mediated signaling events.</text>
</comment>
<evidence type="ECO:0000256" key="8">
    <source>
        <dbReference type="ARBA" id="ARBA00032824"/>
    </source>
</evidence>
<gene>
    <name evidence="13" type="ordered locus">SGRA_3483</name>
</gene>
<dbReference type="InterPro" id="IPR036249">
    <property type="entry name" value="Thioredoxin-like_sf"/>
</dbReference>
<protein>
    <recommendedName>
        <fullName evidence="2">thioredoxin-dependent peroxiredoxin</fullName>
        <ecNumber evidence="2">1.11.1.24</ecNumber>
    </recommendedName>
    <alternativeName>
        <fullName evidence="8">Thioredoxin peroxidase</fullName>
    </alternativeName>
    <alternativeName>
        <fullName evidence="10">Thioredoxin-dependent peroxiredoxin Bcp</fullName>
    </alternativeName>
</protein>
<name>H6L043_SAPGL</name>
<accession>H6L043</accession>
<dbReference type="eggNOG" id="COG1225">
    <property type="taxonomic scope" value="Bacteria"/>
</dbReference>
<dbReference type="GO" id="GO:0045454">
    <property type="term" value="P:cell redox homeostasis"/>
    <property type="evidence" value="ECO:0007669"/>
    <property type="project" value="TreeGrafter"/>
</dbReference>
<keyword evidence="4" id="KW-0049">Antioxidant</keyword>
<keyword evidence="7" id="KW-0676">Redox-active center</keyword>
<evidence type="ECO:0000256" key="9">
    <source>
        <dbReference type="ARBA" id="ARBA00038489"/>
    </source>
</evidence>
<reference evidence="13 14" key="1">
    <citation type="journal article" date="2012" name="Stand. Genomic Sci.">
        <title>Complete genome sequencing and analysis of Saprospira grandis str. Lewin, a predatory marine bacterium.</title>
        <authorList>
            <person name="Saw J.H."/>
            <person name="Yuryev A."/>
            <person name="Kanbe M."/>
            <person name="Hou S."/>
            <person name="Young A.G."/>
            <person name="Aizawa S."/>
            <person name="Alam M."/>
        </authorList>
    </citation>
    <scope>NUCLEOTIDE SEQUENCE [LARGE SCALE GENOMIC DNA]</scope>
    <source>
        <strain evidence="13 14">Lewin</strain>
    </source>
</reference>
<evidence type="ECO:0000259" key="12">
    <source>
        <dbReference type="PROSITE" id="PS51352"/>
    </source>
</evidence>
<evidence type="ECO:0000256" key="3">
    <source>
        <dbReference type="ARBA" id="ARBA00022559"/>
    </source>
</evidence>
<evidence type="ECO:0000313" key="13">
    <source>
        <dbReference type="EMBL" id="AFC26207.1"/>
    </source>
</evidence>
<dbReference type="PANTHER" id="PTHR42801">
    <property type="entry name" value="THIOREDOXIN-DEPENDENT PEROXIDE REDUCTASE"/>
    <property type="match status" value="1"/>
</dbReference>
<dbReference type="OrthoDB" id="9809746at2"/>
<dbReference type="PANTHER" id="PTHR42801:SF7">
    <property type="entry name" value="SLL1159 PROTEIN"/>
    <property type="match status" value="1"/>
</dbReference>
<dbReference type="AlphaFoldDB" id="H6L043"/>
<evidence type="ECO:0000256" key="7">
    <source>
        <dbReference type="ARBA" id="ARBA00023284"/>
    </source>
</evidence>
<keyword evidence="6" id="KW-1015">Disulfide bond</keyword>
<evidence type="ECO:0000256" key="4">
    <source>
        <dbReference type="ARBA" id="ARBA00022862"/>
    </source>
</evidence>
<dbReference type="HOGENOM" id="CLU_084744_1_0_10"/>
<dbReference type="GO" id="GO:0008379">
    <property type="term" value="F:thioredoxin peroxidase activity"/>
    <property type="evidence" value="ECO:0007669"/>
    <property type="project" value="TreeGrafter"/>
</dbReference>
<evidence type="ECO:0000256" key="10">
    <source>
        <dbReference type="ARBA" id="ARBA00042639"/>
    </source>
</evidence>
<evidence type="ECO:0000313" key="14">
    <source>
        <dbReference type="Proteomes" id="UP000007519"/>
    </source>
</evidence>
<dbReference type="InterPro" id="IPR050924">
    <property type="entry name" value="Peroxiredoxin_BCP/PrxQ"/>
</dbReference>
<evidence type="ECO:0000256" key="1">
    <source>
        <dbReference type="ARBA" id="ARBA00003330"/>
    </source>
</evidence>
<comment type="similarity">
    <text evidence="9">Belongs to the peroxiredoxin family. BCP/PrxQ subfamily.</text>
</comment>
<dbReference type="GO" id="GO:0034599">
    <property type="term" value="P:cellular response to oxidative stress"/>
    <property type="evidence" value="ECO:0007669"/>
    <property type="project" value="TreeGrafter"/>
</dbReference>
<evidence type="ECO:0000256" key="5">
    <source>
        <dbReference type="ARBA" id="ARBA00023002"/>
    </source>
</evidence>
<dbReference type="KEGG" id="sgn:SGRA_3483"/>
<dbReference type="InterPro" id="IPR000866">
    <property type="entry name" value="AhpC/TSA"/>
</dbReference>
<dbReference type="EC" id="1.11.1.24" evidence="2"/>